<accession>A0A7G2CFE8</accession>
<feature type="compositionally biased region" description="Basic and acidic residues" evidence="1">
    <location>
        <begin position="107"/>
        <end position="124"/>
    </location>
</feature>
<proteinExistence type="predicted"/>
<evidence type="ECO:0000313" key="2">
    <source>
        <dbReference type="EMBL" id="CAD2217747.1"/>
    </source>
</evidence>
<feature type="compositionally biased region" description="Acidic residues" evidence="1">
    <location>
        <begin position="359"/>
        <end position="368"/>
    </location>
</feature>
<dbReference type="EMBL" id="LR877153">
    <property type="protein sequence ID" value="CAD2217747.1"/>
    <property type="molecule type" value="Genomic_DNA"/>
</dbReference>
<feature type="region of interest" description="Disordered" evidence="1">
    <location>
        <begin position="101"/>
        <end position="137"/>
    </location>
</feature>
<feature type="region of interest" description="Disordered" evidence="1">
    <location>
        <begin position="331"/>
        <end position="387"/>
    </location>
</feature>
<sequence>MSTFIAASDPREEAAEETSIYTLYPAPLSSEQRRLLQRHLNFLVNRYRAIHSLFVVVEKGYLACSRLLQRLESEKTTLESELEALKNGEMSTSVSTVVNAKPIARTAPREAEKRVREDEGKEQQGDTPAPEGPAPRRRLKINNSMFAHLKNTLQAANQQLKDNEGVMAARERISRETALKTVMADLAVQRANLEPLQEKYNTFLATHTEVADRLRRLLPLCNKVNEMETLYASSFTLHAYGSSTTLVPYGPMRQLVEHRQSYAIPYCPTTLTDTLESKLRSQVESVLEAYTSFRAEVDPVLKEIEQEAAERQKKRLERLKEAVGLSDTNAIDWREDVNEKATTGEKQGKKDPMGISSSSDEDEGEKEEDEKQKILNALSALDDFEEE</sequence>
<gene>
    <name evidence="2" type="ORF">ADEAN_000522700</name>
</gene>
<keyword evidence="3" id="KW-1185">Reference proteome</keyword>
<dbReference type="Proteomes" id="UP000515908">
    <property type="component" value="Chromosome 09"/>
</dbReference>
<feature type="compositionally biased region" description="Basic and acidic residues" evidence="1">
    <location>
        <begin position="332"/>
        <end position="352"/>
    </location>
</feature>
<name>A0A7G2CFE8_9TRYP</name>
<protein>
    <submittedName>
        <fullName evidence="2">Uncharacterized protein</fullName>
    </submittedName>
</protein>
<dbReference type="VEuPathDB" id="TriTrypDB:ADEAN_000522700"/>
<reference evidence="2 3" key="1">
    <citation type="submission" date="2020-08" db="EMBL/GenBank/DDBJ databases">
        <authorList>
            <person name="Newling K."/>
            <person name="Davey J."/>
            <person name="Forrester S."/>
        </authorList>
    </citation>
    <scope>NUCLEOTIDE SEQUENCE [LARGE SCALE GENOMIC DNA]</scope>
    <source>
        <strain evidence="3">Crithidia deanei Carvalho (ATCC PRA-265)</strain>
    </source>
</reference>
<evidence type="ECO:0000313" key="3">
    <source>
        <dbReference type="Proteomes" id="UP000515908"/>
    </source>
</evidence>
<organism evidence="2 3">
    <name type="scientific">Angomonas deanei</name>
    <dbReference type="NCBI Taxonomy" id="59799"/>
    <lineage>
        <taxon>Eukaryota</taxon>
        <taxon>Discoba</taxon>
        <taxon>Euglenozoa</taxon>
        <taxon>Kinetoplastea</taxon>
        <taxon>Metakinetoplastina</taxon>
        <taxon>Trypanosomatida</taxon>
        <taxon>Trypanosomatidae</taxon>
        <taxon>Strigomonadinae</taxon>
        <taxon>Angomonas</taxon>
    </lineage>
</organism>
<dbReference type="AlphaFoldDB" id="A0A7G2CFE8"/>
<evidence type="ECO:0000256" key="1">
    <source>
        <dbReference type="SAM" id="MobiDB-lite"/>
    </source>
</evidence>